<comment type="cofactor">
    <cofactor evidence="1 5">
        <name>FAD</name>
        <dbReference type="ChEBI" id="CHEBI:57692"/>
    </cofactor>
</comment>
<dbReference type="Pfam" id="PF00441">
    <property type="entry name" value="Acyl-CoA_dh_1"/>
    <property type="match status" value="1"/>
</dbReference>
<dbReference type="Pfam" id="PF02770">
    <property type="entry name" value="Acyl-CoA_dh_M"/>
    <property type="match status" value="1"/>
</dbReference>
<dbReference type="InterPro" id="IPR046373">
    <property type="entry name" value="Acyl-CoA_Oxase/DH_mid-dom_sf"/>
</dbReference>
<dbReference type="EMBL" id="VBZC01000010">
    <property type="protein sequence ID" value="TLS46097.1"/>
    <property type="molecule type" value="Genomic_DNA"/>
</dbReference>
<evidence type="ECO:0000256" key="3">
    <source>
        <dbReference type="ARBA" id="ARBA00022630"/>
    </source>
</evidence>
<feature type="domain" description="Acyl-CoA oxidase/dehydrogenase middle" evidence="7">
    <location>
        <begin position="128"/>
        <end position="218"/>
    </location>
</feature>
<proteinExistence type="inferred from homology"/>
<evidence type="ECO:0000259" key="8">
    <source>
        <dbReference type="Pfam" id="PF02771"/>
    </source>
</evidence>
<dbReference type="CDD" id="cd00567">
    <property type="entry name" value="ACAD"/>
    <property type="match status" value="1"/>
</dbReference>
<sequence>MPALLSSPFLTEDHLRVQQQVTTFTDTRIAPLAAEIEARGPHTDHEMRRVLTETGWLGVLIDTEWGGLGLGHVAKTLILQAISRVSPAAGAILQASILGAAPIAEYGSVEMRRTWLPEIAAGRCWPTIAVTDPEQGSHVLGMKATARRRGKHYVLTGEKILIGNAGIADVHCVIARTGRPGKRRSLTAFLVEKDTPGLDIIPAPVNGLHGFSVDTLRLVKVRVPKSHVIGRVGDGLAVAQKASVVYGRLNLAAVALGVHQRMLEETARRVSTRKRYNGHLSDLDTVGHRIAEMKTGLMSAELAAYFAAYLLDQGTACDPWLHYAKLTAHRAGAASSEQAKQLHGGHAAHTGSLIEQLRRDIDLIHAPAGPDDLQLKRLAESVLGPHRSQWSAQHAARPQTT</sequence>
<dbReference type="AlphaFoldDB" id="A0A5R9FQ94"/>
<dbReference type="Gene3D" id="1.20.140.10">
    <property type="entry name" value="Butyryl-CoA Dehydrogenase, subunit A, domain 3"/>
    <property type="match status" value="1"/>
</dbReference>
<dbReference type="PANTHER" id="PTHR43884:SF12">
    <property type="entry name" value="ISOVALERYL-COA DEHYDROGENASE, MITOCHONDRIAL-RELATED"/>
    <property type="match status" value="1"/>
</dbReference>
<name>A0A5R9FQ94_9ACTN</name>
<feature type="domain" description="Acyl-CoA dehydrogenase/oxidase N-terminal" evidence="8">
    <location>
        <begin position="11"/>
        <end position="122"/>
    </location>
</feature>
<evidence type="ECO:0000259" key="6">
    <source>
        <dbReference type="Pfam" id="PF00441"/>
    </source>
</evidence>
<organism evidence="9 10">
    <name type="scientific">Streptomyces montanus</name>
    <dbReference type="NCBI Taxonomy" id="2580423"/>
    <lineage>
        <taxon>Bacteria</taxon>
        <taxon>Bacillati</taxon>
        <taxon>Actinomycetota</taxon>
        <taxon>Actinomycetes</taxon>
        <taxon>Kitasatosporales</taxon>
        <taxon>Streptomycetaceae</taxon>
        <taxon>Streptomyces</taxon>
    </lineage>
</organism>
<evidence type="ECO:0000256" key="2">
    <source>
        <dbReference type="ARBA" id="ARBA00009347"/>
    </source>
</evidence>
<comment type="similarity">
    <text evidence="2 5">Belongs to the acyl-CoA dehydrogenase family.</text>
</comment>
<dbReference type="InterPro" id="IPR037069">
    <property type="entry name" value="AcylCoA_DH/ox_N_sf"/>
</dbReference>
<dbReference type="SUPFAM" id="SSF47203">
    <property type="entry name" value="Acyl-CoA dehydrogenase C-terminal domain-like"/>
    <property type="match status" value="1"/>
</dbReference>
<dbReference type="PANTHER" id="PTHR43884">
    <property type="entry name" value="ACYL-COA DEHYDROGENASE"/>
    <property type="match status" value="1"/>
</dbReference>
<dbReference type="GO" id="GO:0050660">
    <property type="term" value="F:flavin adenine dinucleotide binding"/>
    <property type="evidence" value="ECO:0007669"/>
    <property type="project" value="InterPro"/>
</dbReference>
<keyword evidence="3 5" id="KW-0285">Flavoprotein</keyword>
<evidence type="ECO:0000256" key="4">
    <source>
        <dbReference type="ARBA" id="ARBA00022827"/>
    </source>
</evidence>
<dbReference type="Pfam" id="PF02771">
    <property type="entry name" value="Acyl-CoA_dh_N"/>
    <property type="match status" value="1"/>
</dbReference>
<evidence type="ECO:0000259" key="7">
    <source>
        <dbReference type="Pfam" id="PF02770"/>
    </source>
</evidence>
<evidence type="ECO:0000313" key="9">
    <source>
        <dbReference type="EMBL" id="TLS46097.1"/>
    </source>
</evidence>
<evidence type="ECO:0000313" key="10">
    <source>
        <dbReference type="Proteomes" id="UP000305906"/>
    </source>
</evidence>
<feature type="domain" description="Acyl-CoA dehydrogenase/oxidase C-terminal" evidence="6">
    <location>
        <begin position="233"/>
        <end position="382"/>
    </location>
</feature>
<dbReference type="InterPro" id="IPR006091">
    <property type="entry name" value="Acyl-CoA_Oxase/DH_mid-dom"/>
</dbReference>
<dbReference type="Gene3D" id="2.40.110.10">
    <property type="entry name" value="Butyryl-CoA Dehydrogenase, subunit A, domain 2"/>
    <property type="match status" value="1"/>
</dbReference>
<evidence type="ECO:0000256" key="5">
    <source>
        <dbReference type="RuleBase" id="RU362125"/>
    </source>
</evidence>
<reference evidence="9 10" key="1">
    <citation type="submission" date="2019-05" db="EMBL/GenBank/DDBJ databases">
        <title>Streptomyces sp. NEAU-C151, a novel actinomycete isolated from soil.</title>
        <authorList>
            <person name="Han L."/>
            <person name="Jiang H."/>
        </authorList>
    </citation>
    <scope>NUCLEOTIDE SEQUENCE [LARGE SCALE GENOMIC DNA]</scope>
    <source>
        <strain evidence="9 10">NEAU-C151</strain>
    </source>
</reference>
<keyword evidence="4 5" id="KW-0274">FAD</keyword>
<keyword evidence="5" id="KW-0560">Oxidoreductase</keyword>
<dbReference type="Proteomes" id="UP000305906">
    <property type="component" value="Unassembled WGS sequence"/>
</dbReference>
<protein>
    <submittedName>
        <fullName evidence="9">Acyl-CoA dehydrogenase</fullName>
    </submittedName>
</protein>
<dbReference type="SUPFAM" id="SSF56645">
    <property type="entry name" value="Acyl-CoA dehydrogenase NM domain-like"/>
    <property type="match status" value="1"/>
</dbReference>
<comment type="caution">
    <text evidence="9">The sequence shown here is derived from an EMBL/GenBank/DDBJ whole genome shotgun (WGS) entry which is preliminary data.</text>
</comment>
<dbReference type="InterPro" id="IPR009100">
    <property type="entry name" value="AcylCoA_DH/oxidase_NM_dom_sf"/>
</dbReference>
<evidence type="ECO:0000256" key="1">
    <source>
        <dbReference type="ARBA" id="ARBA00001974"/>
    </source>
</evidence>
<keyword evidence="10" id="KW-1185">Reference proteome</keyword>
<dbReference type="Gene3D" id="1.10.540.10">
    <property type="entry name" value="Acyl-CoA dehydrogenase/oxidase, N-terminal domain"/>
    <property type="match status" value="1"/>
</dbReference>
<dbReference type="InterPro" id="IPR036250">
    <property type="entry name" value="AcylCo_DH-like_C"/>
</dbReference>
<dbReference type="RefSeq" id="WP_138044971.1">
    <property type="nucleotide sequence ID" value="NZ_VBZC01000010.1"/>
</dbReference>
<dbReference type="GO" id="GO:0003995">
    <property type="term" value="F:acyl-CoA dehydrogenase activity"/>
    <property type="evidence" value="ECO:0007669"/>
    <property type="project" value="TreeGrafter"/>
</dbReference>
<dbReference type="InterPro" id="IPR013786">
    <property type="entry name" value="AcylCoA_DH/ox_N"/>
</dbReference>
<dbReference type="InterPro" id="IPR009075">
    <property type="entry name" value="AcylCo_DH/oxidase_C"/>
</dbReference>
<accession>A0A5R9FQ94</accession>
<gene>
    <name evidence="9" type="ORF">FE633_11160</name>
</gene>